<sequence>MSTFDKSLKLTAALTTALSLAAAAHADDMKKPGDVAMEKCYGVAMAGKNDCAAGPGTTCAGTSTMDYQGDAWKYVPAGTCTTIKTPKGMGSLEPVKM</sequence>
<keyword evidence="3" id="KW-1185">Reference proteome</keyword>
<evidence type="ECO:0000313" key="3">
    <source>
        <dbReference type="Proteomes" id="UP000253345"/>
    </source>
</evidence>
<comment type="caution">
    <text evidence="2">The sequence shown here is derived from an EMBL/GenBank/DDBJ whole genome shotgun (WGS) entry which is preliminary data.</text>
</comment>
<reference evidence="2 3" key="1">
    <citation type="submission" date="2018-07" db="EMBL/GenBank/DDBJ databases">
        <title>Genomic Encyclopedia of Type Strains, Phase III (KMG-III): the genomes of soil and plant-associated and newly described type strains.</title>
        <authorList>
            <person name="Whitman W."/>
        </authorList>
    </citation>
    <scope>NUCLEOTIDE SEQUENCE [LARGE SCALE GENOMIC DNA]</scope>
    <source>
        <strain evidence="2 3">CECT 8525</strain>
    </source>
</reference>
<accession>A0A368Z9W2</accession>
<organism evidence="2 3">
    <name type="scientific">Paracoccus lutimaris</name>
    <dbReference type="NCBI Taxonomy" id="1490030"/>
    <lineage>
        <taxon>Bacteria</taxon>
        <taxon>Pseudomonadati</taxon>
        <taxon>Pseudomonadota</taxon>
        <taxon>Alphaproteobacteria</taxon>
        <taxon>Rhodobacterales</taxon>
        <taxon>Paracoccaceae</taxon>
        <taxon>Paracoccus</taxon>
    </lineage>
</organism>
<feature type="chain" id="PRO_5016835910" evidence="1">
    <location>
        <begin position="27"/>
        <end position="97"/>
    </location>
</feature>
<evidence type="ECO:0000313" key="2">
    <source>
        <dbReference type="EMBL" id="RCW88266.1"/>
    </source>
</evidence>
<gene>
    <name evidence="2" type="ORF">DFP89_102196</name>
</gene>
<proteinExistence type="predicted"/>
<dbReference type="Proteomes" id="UP000253345">
    <property type="component" value="Unassembled WGS sequence"/>
</dbReference>
<keyword evidence="1" id="KW-0732">Signal</keyword>
<protein>
    <submittedName>
        <fullName evidence="2">Putative membrane protein</fullName>
    </submittedName>
</protein>
<dbReference type="AlphaFoldDB" id="A0A368Z9W2"/>
<dbReference type="Pfam" id="PF10048">
    <property type="entry name" value="DUF2282"/>
    <property type="match status" value="1"/>
</dbReference>
<name>A0A368Z9W2_9RHOB</name>
<dbReference type="OrthoDB" id="9808309at2"/>
<dbReference type="InterPro" id="IPR018740">
    <property type="entry name" value="DUF2282_membr"/>
</dbReference>
<evidence type="ECO:0000256" key="1">
    <source>
        <dbReference type="SAM" id="SignalP"/>
    </source>
</evidence>
<dbReference type="EMBL" id="QPJL01000002">
    <property type="protein sequence ID" value="RCW88266.1"/>
    <property type="molecule type" value="Genomic_DNA"/>
</dbReference>
<dbReference type="RefSeq" id="WP_114347992.1">
    <property type="nucleotide sequence ID" value="NZ_QPJL01000002.1"/>
</dbReference>
<feature type="signal peptide" evidence="1">
    <location>
        <begin position="1"/>
        <end position="26"/>
    </location>
</feature>